<dbReference type="ExpressionAtlas" id="A0A2K1WYZ7">
    <property type="expression patterns" value="baseline"/>
</dbReference>
<dbReference type="Proteomes" id="UP000006729">
    <property type="component" value="Chromosome 18"/>
</dbReference>
<keyword evidence="3" id="KW-0012">Acyltransferase</keyword>
<dbReference type="Gene3D" id="3.30.559.10">
    <property type="entry name" value="Chloramphenicol acetyltransferase-like domain"/>
    <property type="match status" value="2"/>
</dbReference>
<sequence>MIIAGVEKMKVDVKQSTMVRPSRETPNRSLWSSNLDLLVPMFHVQTVYFYKPNGSSRFFETQVLKDALSDVLVPFYPAAGRMGKHESGRIEIHCNGEGILFVEAETSCFIDDLGDFTDSSKLLPLVPEVDYSGGISSFPLVVLQVTHFKCGAVSLGVGLHHILADGTSALHFINSWSDVARGLPVSTPPFIDRTLLRARDPPNPAFHHIEYDPPPTILNSTPQSQPKTTCTKIFKITPEQLGNLKAKVRIEDGAVRHSTYETITAHIWRSMCKARGLSDDQASKLYISTDGRSRLNPQLPPGYLGNVLFTTTVMGLSGEIQSKPLARTMERIHEALVRMDDEYLRSALDYIEAQPDLNALKRGPHTYASPNLNIVSWIRLPVHDADFGWGRPVFMGPARVFCEGNAYILRSPVNDGSLSLFICLEAQHMPLFEKCLYDF</sequence>
<dbReference type="AlphaFoldDB" id="A0A2K1WYZ7"/>
<evidence type="ECO:0000313" key="4">
    <source>
        <dbReference type="EMBL" id="PNS93751.1"/>
    </source>
</evidence>
<dbReference type="InterPro" id="IPR023213">
    <property type="entry name" value="CAT-like_dom_sf"/>
</dbReference>
<name>A0A2K1WYZ7_POPTR</name>
<dbReference type="InterPro" id="IPR050317">
    <property type="entry name" value="Plant_Fungal_Acyltransferase"/>
</dbReference>
<evidence type="ECO:0000256" key="3">
    <source>
        <dbReference type="ARBA" id="ARBA00023315"/>
    </source>
</evidence>
<gene>
    <name evidence="4" type="ORF">POPTR_018G105400</name>
</gene>
<dbReference type="FunFam" id="3.30.559.10:FF:000015">
    <property type="entry name" value="Spermidine hydroxycinnamoyl transferase"/>
    <property type="match status" value="1"/>
</dbReference>
<dbReference type="InParanoid" id="A0A2K1WYZ7"/>
<protein>
    <submittedName>
        <fullName evidence="4">Uncharacterized protein</fullName>
    </submittedName>
</protein>
<keyword evidence="2" id="KW-0808">Transferase</keyword>
<proteinExistence type="inferred from homology"/>
<comment type="similarity">
    <text evidence="1">Belongs to the plant acyltransferase family.</text>
</comment>
<dbReference type="Pfam" id="PF02458">
    <property type="entry name" value="Transferase"/>
    <property type="match status" value="1"/>
</dbReference>
<dbReference type="STRING" id="3694.A0A2K1WYZ7"/>
<dbReference type="PANTHER" id="PTHR31642:SF309">
    <property type="entry name" value="SHIKIMATE O-HYDROXYCINNAMOYLTRANSFERASE"/>
    <property type="match status" value="1"/>
</dbReference>
<dbReference type="EMBL" id="CM009307">
    <property type="protein sequence ID" value="PNS93751.1"/>
    <property type="molecule type" value="Genomic_DNA"/>
</dbReference>
<reference evidence="4 5" key="1">
    <citation type="journal article" date="2006" name="Science">
        <title>The genome of black cottonwood, Populus trichocarpa (Torr. &amp; Gray).</title>
        <authorList>
            <person name="Tuskan G.A."/>
            <person name="Difazio S."/>
            <person name="Jansson S."/>
            <person name="Bohlmann J."/>
            <person name="Grigoriev I."/>
            <person name="Hellsten U."/>
            <person name="Putnam N."/>
            <person name="Ralph S."/>
            <person name="Rombauts S."/>
            <person name="Salamov A."/>
            <person name="Schein J."/>
            <person name="Sterck L."/>
            <person name="Aerts A."/>
            <person name="Bhalerao R.R."/>
            <person name="Bhalerao R.P."/>
            <person name="Blaudez D."/>
            <person name="Boerjan W."/>
            <person name="Brun A."/>
            <person name="Brunner A."/>
            <person name="Busov V."/>
            <person name="Campbell M."/>
            <person name="Carlson J."/>
            <person name="Chalot M."/>
            <person name="Chapman J."/>
            <person name="Chen G.L."/>
            <person name="Cooper D."/>
            <person name="Coutinho P.M."/>
            <person name="Couturier J."/>
            <person name="Covert S."/>
            <person name="Cronk Q."/>
            <person name="Cunningham R."/>
            <person name="Davis J."/>
            <person name="Degroeve S."/>
            <person name="Dejardin A."/>
            <person name="Depamphilis C."/>
            <person name="Detter J."/>
            <person name="Dirks B."/>
            <person name="Dubchak I."/>
            <person name="Duplessis S."/>
            <person name="Ehlting J."/>
            <person name="Ellis B."/>
            <person name="Gendler K."/>
            <person name="Goodstein D."/>
            <person name="Gribskov M."/>
            <person name="Grimwood J."/>
            <person name="Groover A."/>
            <person name="Gunter L."/>
            <person name="Hamberger B."/>
            <person name="Heinze B."/>
            <person name="Helariutta Y."/>
            <person name="Henrissat B."/>
            <person name="Holligan D."/>
            <person name="Holt R."/>
            <person name="Huang W."/>
            <person name="Islam-Faridi N."/>
            <person name="Jones S."/>
            <person name="Jones-Rhoades M."/>
            <person name="Jorgensen R."/>
            <person name="Joshi C."/>
            <person name="Kangasjarvi J."/>
            <person name="Karlsson J."/>
            <person name="Kelleher C."/>
            <person name="Kirkpatrick R."/>
            <person name="Kirst M."/>
            <person name="Kohler A."/>
            <person name="Kalluri U."/>
            <person name="Larimer F."/>
            <person name="Leebens-Mack J."/>
            <person name="Leple J.C."/>
            <person name="Locascio P."/>
            <person name="Lou Y."/>
            <person name="Lucas S."/>
            <person name="Martin F."/>
            <person name="Montanini B."/>
            <person name="Napoli C."/>
            <person name="Nelson D.R."/>
            <person name="Nelson C."/>
            <person name="Nieminen K."/>
            <person name="Nilsson O."/>
            <person name="Pereda V."/>
            <person name="Peter G."/>
            <person name="Philippe R."/>
            <person name="Pilate G."/>
            <person name="Poliakov A."/>
            <person name="Razumovskaya J."/>
            <person name="Richardson P."/>
            <person name="Rinaldi C."/>
            <person name="Ritland K."/>
            <person name="Rouze P."/>
            <person name="Ryaboy D."/>
            <person name="Schmutz J."/>
            <person name="Schrader J."/>
            <person name="Segerman B."/>
            <person name="Shin H."/>
            <person name="Siddiqui A."/>
            <person name="Sterky F."/>
            <person name="Terry A."/>
            <person name="Tsai C.J."/>
            <person name="Uberbacher E."/>
            <person name="Unneberg P."/>
            <person name="Vahala J."/>
            <person name="Wall K."/>
            <person name="Wessler S."/>
            <person name="Yang G."/>
            <person name="Yin T."/>
            <person name="Douglas C."/>
            <person name="Marra M."/>
            <person name="Sandberg G."/>
            <person name="Van de Peer Y."/>
            <person name="Rokhsar D."/>
        </authorList>
    </citation>
    <scope>NUCLEOTIDE SEQUENCE [LARGE SCALE GENOMIC DNA]</scope>
    <source>
        <strain evidence="5">cv. Nisqually</strain>
    </source>
</reference>
<evidence type="ECO:0000256" key="1">
    <source>
        <dbReference type="ARBA" id="ARBA00009861"/>
    </source>
</evidence>
<dbReference type="GO" id="GO:0016747">
    <property type="term" value="F:acyltransferase activity, transferring groups other than amino-acyl groups"/>
    <property type="evidence" value="ECO:0000318"/>
    <property type="project" value="GO_Central"/>
</dbReference>
<accession>A0A2K1WYZ7</accession>
<organism evidence="4 5">
    <name type="scientific">Populus trichocarpa</name>
    <name type="common">Western balsam poplar</name>
    <name type="synonym">Populus balsamifera subsp. trichocarpa</name>
    <dbReference type="NCBI Taxonomy" id="3694"/>
    <lineage>
        <taxon>Eukaryota</taxon>
        <taxon>Viridiplantae</taxon>
        <taxon>Streptophyta</taxon>
        <taxon>Embryophyta</taxon>
        <taxon>Tracheophyta</taxon>
        <taxon>Spermatophyta</taxon>
        <taxon>Magnoliopsida</taxon>
        <taxon>eudicotyledons</taxon>
        <taxon>Gunneridae</taxon>
        <taxon>Pentapetalae</taxon>
        <taxon>rosids</taxon>
        <taxon>fabids</taxon>
        <taxon>Malpighiales</taxon>
        <taxon>Salicaceae</taxon>
        <taxon>Saliceae</taxon>
        <taxon>Populus</taxon>
    </lineage>
</organism>
<dbReference type="FunFam" id="3.30.559.10:FF:000008">
    <property type="entry name" value="Tryptamine hydroxycinnamoyl transferase"/>
    <property type="match status" value="1"/>
</dbReference>
<evidence type="ECO:0000313" key="5">
    <source>
        <dbReference type="Proteomes" id="UP000006729"/>
    </source>
</evidence>
<dbReference type="PANTHER" id="PTHR31642">
    <property type="entry name" value="TRICHOTHECENE 3-O-ACETYLTRANSFERASE"/>
    <property type="match status" value="1"/>
</dbReference>
<keyword evidence="5" id="KW-1185">Reference proteome</keyword>
<evidence type="ECO:0000256" key="2">
    <source>
        <dbReference type="ARBA" id="ARBA00022679"/>
    </source>
</evidence>